<dbReference type="GO" id="GO:0022857">
    <property type="term" value="F:transmembrane transporter activity"/>
    <property type="evidence" value="ECO:0007669"/>
    <property type="project" value="InterPro"/>
</dbReference>
<evidence type="ECO:0000256" key="7">
    <source>
        <dbReference type="SAM" id="Phobius"/>
    </source>
</evidence>
<dbReference type="PROSITE" id="PS50850">
    <property type="entry name" value="MFS"/>
    <property type="match status" value="1"/>
</dbReference>
<dbReference type="RefSeq" id="XP_028497806.1">
    <property type="nucleotide sequence ID" value="XM_028636044.1"/>
</dbReference>
<name>A0A3M9YJ50_9PEZI</name>
<keyword evidence="2" id="KW-0813">Transport</keyword>
<dbReference type="InterPro" id="IPR036259">
    <property type="entry name" value="MFS_trans_sf"/>
</dbReference>
<accession>A0A3M9YJ50</accession>
<dbReference type="STRING" id="1051616.A0A3M9YJ50"/>
<dbReference type="GeneID" id="39605514"/>
<feature type="region of interest" description="Disordered" evidence="6">
    <location>
        <begin position="1"/>
        <end position="33"/>
    </location>
</feature>
<evidence type="ECO:0000313" key="10">
    <source>
        <dbReference type="Proteomes" id="UP000267145"/>
    </source>
</evidence>
<evidence type="ECO:0000313" key="9">
    <source>
        <dbReference type="EMBL" id="RNJ59648.1"/>
    </source>
</evidence>
<keyword evidence="10" id="KW-1185">Reference proteome</keyword>
<feature type="transmembrane region" description="Helical" evidence="7">
    <location>
        <begin position="414"/>
        <end position="435"/>
    </location>
</feature>
<keyword evidence="4 7" id="KW-1133">Transmembrane helix</keyword>
<feature type="transmembrane region" description="Helical" evidence="7">
    <location>
        <begin position="359"/>
        <end position="377"/>
    </location>
</feature>
<feature type="transmembrane region" description="Helical" evidence="7">
    <location>
        <begin position="222"/>
        <end position="243"/>
    </location>
</feature>
<sequence>MSAKPASTTGAGDEKNHISHVEASNDDGVFEKGGKEELDQFGSHKKTDPREIALVKKLDRFMLPILWLMYFFNFLDRNAMINGRLNDLEDDLGLVGTQYNTCVSILFVGYLCGQIPSNMILNRVRPSWYMSGFCMAWSITSLLTYKAHNYETMLVCRFLLGITEAPFYPGALYMISMFYTRKEIATRMAIFYTGNMLASSFSGLIAAAIFNLDGKQGLAGWQWVFIIQGALSILVAILAFFTLPDSPLKTRWLNQEERELAHARIYTDQTGRREGTSVWTGLREAASDWRVWVFCLMDNFHLSANGFKNFLPTVIETLGYNKTVTLALTCPPYLLAGGMSVAVSWSSGRYNERTWHTTVSKLLAIAGFALSVATLNVPARMVGIFIFVTFTYGVNNIILGWTASVVGQTDEKKAVAIAMCNTMGNLASVYTPYLWPSKDEPRYLTAMLASIGFSFGVIICAWAMRISLQHQNKKLRERDPGAINFAQGKEWVDEEGSEKSSVVSGLVGQAAPESRLEVAPRLAIRRVGPASMPFSHSLPVQPRHRPDHTASTDIVIGIKMMDEKVSRPYHDFSQLLTIRTRSETTSFLAADNRIELNTKQITTWCVAATGSSEAINSSLLS</sequence>
<feature type="domain" description="Major facilitator superfamily (MFS) profile" evidence="8">
    <location>
        <begin position="62"/>
        <end position="474"/>
    </location>
</feature>
<dbReference type="PANTHER" id="PTHR43791:SF84">
    <property type="entry name" value="TRANSPORTER, PUTATIVE (AFU_ORTHOLOGUE AFUA_3G09170)-RELATED"/>
    <property type="match status" value="1"/>
</dbReference>
<feature type="transmembrane region" description="Helical" evidence="7">
    <location>
        <begin position="447"/>
        <end position="468"/>
    </location>
</feature>
<dbReference type="InterPro" id="IPR020846">
    <property type="entry name" value="MFS_dom"/>
</dbReference>
<evidence type="ECO:0000256" key="6">
    <source>
        <dbReference type="SAM" id="MobiDB-lite"/>
    </source>
</evidence>
<reference evidence="9 10" key="1">
    <citation type="submission" date="2018-10" db="EMBL/GenBank/DDBJ databases">
        <title>Genome sequence of Verticillium nonalfalfae VnAa140.</title>
        <authorList>
            <person name="Stajich J.E."/>
            <person name="Kasson M.T."/>
        </authorList>
    </citation>
    <scope>NUCLEOTIDE SEQUENCE [LARGE SCALE GENOMIC DNA]</scope>
    <source>
        <strain evidence="9 10">VnAa140</strain>
    </source>
</reference>
<dbReference type="Gene3D" id="1.20.1250.20">
    <property type="entry name" value="MFS general substrate transporter like domains"/>
    <property type="match status" value="2"/>
</dbReference>
<keyword evidence="5 7" id="KW-0472">Membrane</keyword>
<dbReference type="PANTHER" id="PTHR43791">
    <property type="entry name" value="PERMEASE-RELATED"/>
    <property type="match status" value="1"/>
</dbReference>
<protein>
    <recommendedName>
        <fullName evidence="8">Major facilitator superfamily (MFS) profile domain-containing protein</fullName>
    </recommendedName>
</protein>
<dbReference type="FunFam" id="1.20.1250.20:FF:000057">
    <property type="entry name" value="MFS general substrate transporter"/>
    <property type="match status" value="1"/>
</dbReference>
<dbReference type="Pfam" id="PF07690">
    <property type="entry name" value="MFS_1"/>
    <property type="match status" value="1"/>
</dbReference>
<dbReference type="InterPro" id="IPR011701">
    <property type="entry name" value="MFS"/>
</dbReference>
<comment type="subcellular location">
    <subcellularLocation>
        <location evidence="1">Membrane</location>
        <topology evidence="1">Multi-pass membrane protein</topology>
    </subcellularLocation>
</comment>
<dbReference type="SUPFAM" id="SSF103473">
    <property type="entry name" value="MFS general substrate transporter"/>
    <property type="match status" value="1"/>
</dbReference>
<feature type="transmembrane region" description="Helical" evidence="7">
    <location>
        <begin position="190"/>
        <end position="210"/>
    </location>
</feature>
<evidence type="ECO:0000256" key="2">
    <source>
        <dbReference type="ARBA" id="ARBA00022448"/>
    </source>
</evidence>
<feature type="transmembrane region" description="Helical" evidence="7">
    <location>
        <begin position="383"/>
        <end position="402"/>
    </location>
</feature>
<feature type="transmembrane region" description="Helical" evidence="7">
    <location>
        <begin position="127"/>
        <end position="145"/>
    </location>
</feature>
<dbReference type="AlphaFoldDB" id="A0A3M9YJ50"/>
<feature type="compositionally biased region" description="Polar residues" evidence="6">
    <location>
        <begin position="1"/>
        <end position="10"/>
    </location>
</feature>
<evidence type="ECO:0000256" key="3">
    <source>
        <dbReference type="ARBA" id="ARBA00022692"/>
    </source>
</evidence>
<evidence type="ECO:0000259" key="8">
    <source>
        <dbReference type="PROSITE" id="PS50850"/>
    </source>
</evidence>
<evidence type="ECO:0000256" key="4">
    <source>
        <dbReference type="ARBA" id="ARBA00022989"/>
    </source>
</evidence>
<comment type="caution">
    <text evidence="9">The sequence shown here is derived from an EMBL/GenBank/DDBJ whole genome shotgun (WGS) entry which is preliminary data.</text>
</comment>
<evidence type="ECO:0000256" key="5">
    <source>
        <dbReference type="ARBA" id="ARBA00023136"/>
    </source>
</evidence>
<organism evidence="9 10">
    <name type="scientific">Verticillium nonalfalfae</name>
    <dbReference type="NCBI Taxonomy" id="1051616"/>
    <lineage>
        <taxon>Eukaryota</taxon>
        <taxon>Fungi</taxon>
        <taxon>Dikarya</taxon>
        <taxon>Ascomycota</taxon>
        <taxon>Pezizomycotina</taxon>
        <taxon>Sordariomycetes</taxon>
        <taxon>Hypocreomycetidae</taxon>
        <taxon>Glomerellales</taxon>
        <taxon>Plectosphaerellaceae</taxon>
        <taxon>Verticillium</taxon>
    </lineage>
</organism>
<dbReference type="GO" id="GO:0016020">
    <property type="term" value="C:membrane"/>
    <property type="evidence" value="ECO:0007669"/>
    <property type="project" value="UniProtKB-SubCell"/>
</dbReference>
<gene>
    <name evidence="9" type="ORF">D7B24_001825</name>
</gene>
<feature type="transmembrane region" description="Helical" evidence="7">
    <location>
        <begin position="157"/>
        <end position="178"/>
    </location>
</feature>
<dbReference type="Proteomes" id="UP000267145">
    <property type="component" value="Unassembled WGS sequence"/>
</dbReference>
<dbReference type="FunFam" id="1.20.1250.20:FF:000013">
    <property type="entry name" value="MFS general substrate transporter"/>
    <property type="match status" value="1"/>
</dbReference>
<evidence type="ECO:0000256" key="1">
    <source>
        <dbReference type="ARBA" id="ARBA00004141"/>
    </source>
</evidence>
<dbReference type="EMBL" id="RBVV01000014">
    <property type="protein sequence ID" value="RNJ59648.1"/>
    <property type="molecule type" value="Genomic_DNA"/>
</dbReference>
<keyword evidence="3 7" id="KW-0812">Transmembrane</keyword>
<proteinExistence type="predicted"/>